<feature type="region of interest" description="Disordered" evidence="1">
    <location>
        <begin position="278"/>
        <end position="315"/>
    </location>
</feature>
<proteinExistence type="predicted"/>
<sequence length="315" mass="34361">MYSSFRLALRSSHRVSIRVNLITLPNVRYFASQSTTPQTPRRRGLLALTLSAFASLTAYTAGSIYPPPSLSLLFPKPAPAPPTDPASQEYLTATARIEKELHSLPLLQSLRSASDANEWYETRPYATLPEERRVNSLTAGALRGPGKLAVPPVVWAKRDESEAYVFVHLGRGLCGHDGIIHGGLLATLIDESLGRQAIVNLPSRVGVTATLNISYRAPTKADQFIVIKTKLDELKGRKAFVSARVEDMNGTLLVEATAMFVQPRYAKLLMNNTVRQAIGEPPASSSPVPSDKIKGEGEPLHLADGEKLSDLRKEK</sequence>
<dbReference type="SUPFAM" id="SSF54637">
    <property type="entry name" value="Thioesterase/thiol ester dehydrase-isomerase"/>
    <property type="match status" value="1"/>
</dbReference>
<evidence type="ECO:0000313" key="4">
    <source>
        <dbReference type="EMBL" id="THU93997.1"/>
    </source>
</evidence>
<evidence type="ECO:0000256" key="1">
    <source>
        <dbReference type="SAM" id="MobiDB-lite"/>
    </source>
</evidence>
<keyword evidence="4" id="KW-0413">Isomerase</keyword>
<dbReference type="AlphaFoldDB" id="A0A4S8LWK7"/>
<protein>
    <submittedName>
        <fullName evidence="4">Thioesterase/thiol ester dehydrase-isomerase</fullName>
    </submittedName>
</protein>
<dbReference type="Proteomes" id="UP000297245">
    <property type="component" value="Unassembled WGS sequence"/>
</dbReference>
<feature type="domain" description="Thioesterase" evidence="3">
    <location>
        <begin position="178"/>
        <end position="252"/>
    </location>
</feature>
<gene>
    <name evidence="4" type="ORF">K435DRAFT_756902</name>
</gene>
<evidence type="ECO:0000313" key="5">
    <source>
        <dbReference type="Proteomes" id="UP000297245"/>
    </source>
</evidence>
<dbReference type="GO" id="GO:0016853">
    <property type="term" value="F:isomerase activity"/>
    <property type="evidence" value="ECO:0007669"/>
    <property type="project" value="UniProtKB-KW"/>
</dbReference>
<dbReference type="EMBL" id="ML179234">
    <property type="protein sequence ID" value="THU93997.1"/>
    <property type="molecule type" value="Genomic_DNA"/>
</dbReference>
<keyword evidence="2" id="KW-1133">Transmembrane helix</keyword>
<feature type="compositionally biased region" description="Basic and acidic residues" evidence="1">
    <location>
        <begin position="291"/>
        <end position="315"/>
    </location>
</feature>
<dbReference type="PANTHER" id="PTHR47260:SF1">
    <property type="entry name" value="UPF0644 PROTEIN PB2B4.06"/>
    <property type="match status" value="1"/>
</dbReference>
<dbReference type="Gene3D" id="3.10.129.10">
    <property type="entry name" value="Hotdog Thioesterase"/>
    <property type="match status" value="1"/>
</dbReference>
<dbReference type="PANTHER" id="PTHR47260">
    <property type="entry name" value="UPF0644 PROTEIN PB2B4.06"/>
    <property type="match status" value="1"/>
</dbReference>
<keyword evidence="5" id="KW-1185">Reference proteome</keyword>
<evidence type="ECO:0000259" key="3">
    <source>
        <dbReference type="Pfam" id="PF03061"/>
    </source>
</evidence>
<dbReference type="OrthoDB" id="506431at2759"/>
<dbReference type="InterPro" id="IPR052061">
    <property type="entry name" value="PTE-AB_protein"/>
</dbReference>
<dbReference type="CDD" id="cd03443">
    <property type="entry name" value="PaaI_thioesterase"/>
    <property type="match status" value="1"/>
</dbReference>
<dbReference type="InterPro" id="IPR006683">
    <property type="entry name" value="Thioestr_dom"/>
</dbReference>
<evidence type="ECO:0000256" key="2">
    <source>
        <dbReference type="SAM" id="Phobius"/>
    </source>
</evidence>
<keyword evidence="2" id="KW-0812">Transmembrane</keyword>
<accession>A0A4S8LWK7</accession>
<dbReference type="InterPro" id="IPR029069">
    <property type="entry name" value="HotDog_dom_sf"/>
</dbReference>
<name>A0A4S8LWK7_DENBC</name>
<feature type="transmembrane region" description="Helical" evidence="2">
    <location>
        <begin position="45"/>
        <end position="65"/>
    </location>
</feature>
<organism evidence="4 5">
    <name type="scientific">Dendrothele bispora (strain CBS 962.96)</name>
    <dbReference type="NCBI Taxonomy" id="1314807"/>
    <lineage>
        <taxon>Eukaryota</taxon>
        <taxon>Fungi</taxon>
        <taxon>Dikarya</taxon>
        <taxon>Basidiomycota</taxon>
        <taxon>Agaricomycotina</taxon>
        <taxon>Agaricomycetes</taxon>
        <taxon>Agaricomycetidae</taxon>
        <taxon>Agaricales</taxon>
        <taxon>Agaricales incertae sedis</taxon>
        <taxon>Dendrothele</taxon>
    </lineage>
</organism>
<reference evidence="4 5" key="1">
    <citation type="journal article" date="2019" name="Nat. Ecol. Evol.">
        <title>Megaphylogeny resolves global patterns of mushroom evolution.</title>
        <authorList>
            <person name="Varga T."/>
            <person name="Krizsan K."/>
            <person name="Foldi C."/>
            <person name="Dima B."/>
            <person name="Sanchez-Garcia M."/>
            <person name="Sanchez-Ramirez S."/>
            <person name="Szollosi G.J."/>
            <person name="Szarkandi J.G."/>
            <person name="Papp V."/>
            <person name="Albert L."/>
            <person name="Andreopoulos W."/>
            <person name="Angelini C."/>
            <person name="Antonin V."/>
            <person name="Barry K.W."/>
            <person name="Bougher N.L."/>
            <person name="Buchanan P."/>
            <person name="Buyck B."/>
            <person name="Bense V."/>
            <person name="Catcheside P."/>
            <person name="Chovatia M."/>
            <person name="Cooper J."/>
            <person name="Damon W."/>
            <person name="Desjardin D."/>
            <person name="Finy P."/>
            <person name="Geml J."/>
            <person name="Haridas S."/>
            <person name="Hughes K."/>
            <person name="Justo A."/>
            <person name="Karasinski D."/>
            <person name="Kautmanova I."/>
            <person name="Kiss B."/>
            <person name="Kocsube S."/>
            <person name="Kotiranta H."/>
            <person name="LaButti K.M."/>
            <person name="Lechner B.E."/>
            <person name="Liimatainen K."/>
            <person name="Lipzen A."/>
            <person name="Lukacs Z."/>
            <person name="Mihaltcheva S."/>
            <person name="Morgado L.N."/>
            <person name="Niskanen T."/>
            <person name="Noordeloos M.E."/>
            <person name="Ohm R.A."/>
            <person name="Ortiz-Santana B."/>
            <person name="Ovrebo C."/>
            <person name="Racz N."/>
            <person name="Riley R."/>
            <person name="Savchenko A."/>
            <person name="Shiryaev A."/>
            <person name="Soop K."/>
            <person name="Spirin V."/>
            <person name="Szebenyi C."/>
            <person name="Tomsovsky M."/>
            <person name="Tulloss R.E."/>
            <person name="Uehling J."/>
            <person name="Grigoriev I.V."/>
            <person name="Vagvolgyi C."/>
            <person name="Papp T."/>
            <person name="Martin F.M."/>
            <person name="Miettinen O."/>
            <person name="Hibbett D.S."/>
            <person name="Nagy L.G."/>
        </authorList>
    </citation>
    <scope>NUCLEOTIDE SEQUENCE [LARGE SCALE GENOMIC DNA]</scope>
    <source>
        <strain evidence="4 5">CBS 962.96</strain>
    </source>
</reference>
<keyword evidence="2" id="KW-0472">Membrane</keyword>
<dbReference type="Pfam" id="PF03061">
    <property type="entry name" value="4HBT"/>
    <property type="match status" value="1"/>
</dbReference>